<dbReference type="EMBL" id="SWJE01000014">
    <property type="protein sequence ID" value="TKC83650.1"/>
    <property type="molecule type" value="Genomic_DNA"/>
</dbReference>
<dbReference type="Proteomes" id="UP000305539">
    <property type="component" value="Unassembled WGS sequence"/>
</dbReference>
<sequence length="123" mass="13950">MKNGVAAYQKNHQTNRFCVVGYQWQTGSMNVWVLWKEEEELLLWDGALDPDSRAKSLIGVRRDLKLGRDTVKTENDINGSTYLVTEQWWHAVADDCLKHGEKYVIGPFKAKAAKPTADQSANP</sequence>
<organism evidence="1 2">
    <name type="scientific">Trinickia terrae</name>
    <dbReference type="NCBI Taxonomy" id="2571161"/>
    <lineage>
        <taxon>Bacteria</taxon>
        <taxon>Pseudomonadati</taxon>
        <taxon>Pseudomonadota</taxon>
        <taxon>Betaproteobacteria</taxon>
        <taxon>Burkholderiales</taxon>
        <taxon>Burkholderiaceae</taxon>
        <taxon>Trinickia</taxon>
    </lineage>
</organism>
<evidence type="ECO:0000313" key="2">
    <source>
        <dbReference type="Proteomes" id="UP000305539"/>
    </source>
</evidence>
<keyword evidence="2" id="KW-1185">Reference proteome</keyword>
<accession>A0A4V5PHJ5</accession>
<comment type="caution">
    <text evidence="1">The sequence shown here is derived from an EMBL/GenBank/DDBJ whole genome shotgun (WGS) entry which is preliminary data.</text>
</comment>
<evidence type="ECO:0000313" key="1">
    <source>
        <dbReference type="EMBL" id="TKC83650.1"/>
    </source>
</evidence>
<name>A0A4V5PHJ5_9BURK</name>
<protein>
    <submittedName>
        <fullName evidence="1">Uncharacterized protein</fullName>
    </submittedName>
</protein>
<dbReference type="OrthoDB" id="9130772at2"/>
<dbReference type="AlphaFoldDB" id="A0A4V5PHJ5"/>
<gene>
    <name evidence="1" type="ORF">FAZ69_24375</name>
</gene>
<proteinExistence type="predicted"/>
<reference evidence="1 2" key="1">
    <citation type="submission" date="2019-04" db="EMBL/GenBank/DDBJ databases">
        <title>Trinickia sp. 7GSK02, isolated from subtropical forest soil.</title>
        <authorList>
            <person name="Gao Z.-H."/>
            <person name="Qiu L.-H."/>
        </authorList>
    </citation>
    <scope>NUCLEOTIDE SEQUENCE [LARGE SCALE GENOMIC DNA]</scope>
    <source>
        <strain evidence="1 2">7GSK02</strain>
    </source>
</reference>